<dbReference type="KEGG" id="aasc:A4S02_08570"/>
<name>A0A1D8QWU8_9PROT</name>
<dbReference type="Proteomes" id="UP000175973">
    <property type="component" value="Chromosome"/>
</dbReference>
<accession>A0A1D8QWU8</accession>
<evidence type="ECO:0000313" key="3">
    <source>
        <dbReference type="Proteomes" id="UP000175973"/>
    </source>
</evidence>
<feature type="compositionally biased region" description="Polar residues" evidence="1">
    <location>
        <begin position="55"/>
        <end position="67"/>
    </location>
</feature>
<protein>
    <submittedName>
        <fullName evidence="2">Uncharacterized protein</fullName>
    </submittedName>
</protein>
<feature type="region of interest" description="Disordered" evidence="1">
    <location>
        <begin position="39"/>
        <end position="67"/>
    </location>
</feature>
<sequence>MGPWAACVGLSSRCARIIVPSCLAFAAAKVPRRHTSRVSTSFLTKRAQSPVPHTRASSGTKQEKSTGWPNRVARAVLAARRVFLSLSGLSQFFWPSKRTNRETCQKQAVHLSGRKLSTEFSYTLSPVSVDKSHGSVTLQHSENGGFLRVMAFHAESTQNRLDVAKV</sequence>
<evidence type="ECO:0000313" key="2">
    <source>
        <dbReference type="EMBL" id="AOW46819.1"/>
    </source>
</evidence>
<gene>
    <name evidence="2" type="ORF">A4S02_08570</name>
</gene>
<proteinExistence type="predicted"/>
<organism evidence="2 3">
    <name type="scientific">Acetobacter ascendens</name>
    <dbReference type="NCBI Taxonomy" id="481146"/>
    <lineage>
        <taxon>Bacteria</taxon>
        <taxon>Pseudomonadati</taxon>
        <taxon>Pseudomonadota</taxon>
        <taxon>Alphaproteobacteria</taxon>
        <taxon>Acetobacterales</taxon>
        <taxon>Acetobacteraceae</taxon>
        <taxon>Acetobacter</taxon>
    </lineage>
</organism>
<dbReference type="EMBL" id="CP015164">
    <property type="protein sequence ID" value="AOW46819.1"/>
    <property type="molecule type" value="Genomic_DNA"/>
</dbReference>
<keyword evidence="3" id="KW-1185">Reference proteome</keyword>
<reference evidence="3" key="1">
    <citation type="submission" date="2016-04" db="EMBL/GenBank/DDBJ databases">
        <authorList>
            <person name="Jeon C.O."/>
            <person name="Cho G.Y."/>
            <person name="Jeong H.I."/>
            <person name="Kim K.H."/>
        </authorList>
    </citation>
    <scope>NUCLEOTIDE SEQUENCE [LARGE SCALE GENOMIC DNA]</scope>
    <source>
        <strain evidence="3">LMG 1590</strain>
    </source>
</reference>
<dbReference type="AlphaFoldDB" id="A0A1D8QWU8"/>
<evidence type="ECO:0000256" key="1">
    <source>
        <dbReference type="SAM" id="MobiDB-lite"/>
    </source>
</evidence>